<accession>A5JM44</accession>
<sequence length="192" mass="22379">MQSVGVGIPTTRVERHPDQDLMGVYRCYHVADFSLGLPCNLRLKVLTNGRIDDLKRIFTIQFWFTVDEKTKCEFGLQQIENSEKLTPFVSTTHDGYRSACENGNIVEWEEKDLKNFKDCRLVSSESIDIISEFEIEYFWIDDVISVFINRECVGFIFTKDVMDVKMIRFGVESMQFLETSPIKIYRLMGNMP</sequence>
<name>A5JM44_9CLOS</name>
<protein>
    <submittedName>
        <fullName evidence="1">p22 protein</fullName>
    </submittedName>
</protein>
<dbReference type="Pfam" id="PF22875">
    <property type="entry name" value="Glu2-Pro"/>
    <property type="match status" value="1"/>
</dbReference>
<proteinExistence type="predicted"/>
<organism evidence="1">
    <name type="scientific">Cucurbit yellow stunting disorder virus</name>
    <dbReference type="NCBI Taxonomy" id="51330"/>
    <lineage>
        <taxon>Viruses</taxon>
        <taxon>Riboviria</taxon>
        <taxon>Orthornavirae</taxon>
        <taxon>Kitrinoviricota</taxon>
        <taxon>Alsuviricetes</taxon>
        <taxon>Martellivirales</taxon>
        <taxon>Closteroviridae</taxon>
        <taxon>Crinivirus</taxon>
        <taxon>Crinivirus cucurbitae</taxon>
    </lineage>
</organism>
<evidence type="ECO:0000313" key="1">
    <source>
        <dbReference type="EMBL" id="ABQ41110.1"/>
    </source>
</evidence>
<dbReference type="EMBL" id="EF547827">
    <property type="protein sequence ID" value="ABQ41110.1"/>
    <property type="molecule type" value="Genomic_RNA"/>
</dbReference>
<reference evidence="1" key="1">
    <citation type="submission" date="2007-04" db="EMBL/GenBank/DDBJ databases">
        <title>Complete nucleotide sequence of RNA1 of an isolate from Arizona of Cucumber yellow stunting disorder virus (CYSDV).</title>
        <authorList>
            <person name="Turina M."/>
            <person name="Falk B.W."/>
        </authorList>
    </citation>
    <scope>NUCLEOTIDE SEQUENCE</scope>
    <source>
        <strain evidence="1">Arizona-1</strain>
    </source>
</reference>